<comment type="caution">
    <text evidence="5">The sequence shown here is derived from an EMBL/GenBank/DDBJ whole genome shotgun (WGS) entry which is preliminary data.</text>
</comment>
<organism evidence="5 6">
    <name type="scientific">Lactiplantibacillus fabifermentans DSM 21115</name>
    <dbReference type="NCBI Taxonomy" id="1413187"/>
    <lineage>
        <taxon>Bacteria</taxon>
        <taxon>Bacillati</taxon>
        <taxon>Bacillota</taxon>
        <taxon>Bacilli</taxon>
        <taxon>Lactobacillales</taxon>
        <taxon>Lactobacillaceae</taxon>
        <taxon>Lactiplantibacillus</taxon>
    </lineage>
</organism>
<feature type="domain" description="HTH marR-type" evidence="4">
    <location>
        <begin position="1"/>
        <end position="154"/>
    </location>
</feature>
<dbReference type="InterPro" id="IPR036388">
    <property type="entry name" value="WH-like_DNA-bd_sf"/>
</dbReference>
<sequence>MTATLIQQLMTELNGFITQDGLDDDEKQWALRQTNDPALQAQLRQLSTTDIKIVAQLAQQPASLAKQLPAATQLSQATISRGLTKLAKLGLAEKFRRLQNNKEVLVRLTAAGTQVAQLHVQMDAAIATQAQNIAQDYSEAELTRFVELMHRIRQLKI</sequence>
<evidence type="ECO:0000259" key="4">
    <source>
        <dbReference type="PROSITE" id="PS50995"/>
    </source>
</evidence>
<dbReference type="SMART" id="SM00347">
    <property type="entry name" value="HTH_MARR"/>
    <property type="match status" value="1"/>
</dbReference>
<dbReference type="Proteomes" id="UP000050920">
    <property type="component" value="Unassembled WGS sequence"/>
</dbReference>
<dbReference type="InterPro" id="IPR001845">
    <property type="entry name" value="HTH_ArsR_DNA-bd_dom"/>
</dbReference>
<dbReference type="Pfam" id="PF01022">
    <property type="entry name" value="HTH_5"/>
    <property type="match status" value="1"/>
</dbReference>
<evidence type="ECO:0000256" key="3">
    <source>
        <dbReference type="ARBA" id="ARBA00023163"/>
    </source>
</evidence>
<dbReference type="GO" id="GO:0003677">
    <property type="term" value="F:DNA binding"/>
    <property type="evidence" value="ECO:0007669"/>
    <property type="project" value="UniProtKB-KW"/>
</dbReference>
<dbReference type="InterPro" id="IPR036390">
    <property type="entry name" value="WH_DNA-bd_sf"/>
</dbReference>
<dbReference type="Gene3D" id="1.10.10.10">
    <property type="entry name" value="Winged helix-like DNA-binding domain superfamily/Winged helix DNA-binding domain"/>
    <property type="match status" value="1"/>
</dbReference>
<dbReference type="PANTHER" id="PTHR35790:SF4">
    <property type="entry name" value="HTH-TYPE TRANSCRIPTIONAL REGULATOR PCHR"/>
    <property type="match status" value="1"/>
</dbReference>
<evidence type="ECO:0000313" key="5">
    <source>
        <dbReference type="EMBL" id="KRO28794.1"/>
    </source>
</evidence>
<protein>
    <recommendedName>
        <fullName evidence="4">HTH marR-type domain-containing protein</fullName>
    </recommendedName>
</protein>
<dbReference type="RefSeq" id="WP_024625880.1">
    <property type="nucleotide sequence ID" value="NZ_AYGX02000032.1"/>
</dbReference>
<keyword evidence="1" id="KW-0805">Transcription regulation</keyword>
<evidence type="ECO:0000256" key="2">
    <source>
        <dbReference type="ARBA" id="ARBA00023125"/>
    </source>
</evidence>
<dbReference type="InterPro" id="IPR011991">
    <property type="entry name" value="ArsR-like_HTH"/>
</dbReference>
<dbReference type="CDD" id="cd00090">
    <property type="entry name" value="HTH_ARSR"/>
    <property type="match status" value="1"/>
</dbReference>
<dbReference type="SUPFAM" id="SSF46785">
    <property type="entry name" value="Winged helix' DNA-binding domain"/>
    <property type="match status" value="1"/>
</dbReference>
<keyword evidence="3" id="KW-0804">Transcription</keyword>
<dbReference type="GO" id="GO:0003700">
    <property type="term" value="F:DNA-binding transcription factor activity"/>
    <property type="evidence" value="ECO:0007669"/>
    <property type="project" value="InterPro"/>
</dbReference>
<accession>A0A0R2P1S0</accession>
<dbReference type="InterPro" id="IPR000835">
    <property type="entry name" value="HTH_MarR-typ"/>
</dbReference>
<reference evidence="5 6" key="1">
    <citation type="journal article" date="2015" name="Genome Announc.">
        <title>Expanding the biotechnology potential of lactobacilli through comparative genomics of 213 strains and associated genera.</title>
        <authorList>
            <person name="Sun Z."/>
            <person name="Harris H.M."/>
            <person name="McCann A."/>
            <person name="Guo C."/>
            <person name="Argimon S."/>
            <person name="Zhang W."/>
            <person name="Yang X."/>
            <person name="Jeffery I.B."/>
            <person name="Cooney J.C."/>
            <person name="Kagawa T.F."/>
            <person name="Liu W."/>
            <person name="Song Y."/>
            <person name="Salvetti E."/>
            <person name="Wrobel A."/>
            <person name="Rasinkangas P."/>
            <person name="Parkhill J."/>
            <person name="Rea M.C."/>
            <person name="O'Sullivan O."/>
            <person name="Ritari J."/>
            <person name="Douillard F.P."/>
            <person name="Paul Ross R."/>
            <person name="Yang R."/>
            <person name="Briner A.E."/>
            <person name="Felis G.E."/>
            <person name="de Vos W.M."/>
            <person name="Barrangou R."/>
            <person name="Klaenhammer T.R."/>
            <person name="Caufield P.W."/>
            <person name="Cui Y."/>
            <person name="Zhang H."/>
            <person name="O'Toole P.W."/>
        </authorList>
    </citation>
    <scope>NUCLEOTIDE SEQUENCE [LARGE SCALE GENOMIC DNA]</scope>
    <source>
        <strain evidence="5 6">DSM 21115</strain>
    </source>
</reference>
<keyword evidence="6" id="KW-1185">Reference proteome</keyword>
<dbReference type="InterPro" id="IPR052067">
    <property type="entry name" value="Metal_resp_HTH_trans_reg"/>
</dbReference>
<keyword evidence="2" id="KW-0238">DNA-binding</keyword>
<gene>
    <name evidence="5" type="ORF">DY78_GL001975</name>
</gene>
<dbReference type="PROSITE" id="PS50995">
    <property type="entry name" value="HTH_MARR_2"/>
    <property type="match status" value="1"/>
</dbReference>
<evidence type="ECO:0000256" key="1">
    <source>
        <dbReference type="ARBA" id="ARBA00023015"/>
    </source>
</evidence>
<dbReference type="PANTHER" id="PTHR35790">
    <property type="entry name" value="HTH-TYPE TRANSCRIPTIONAL REGULATOR PCHR"/>
    <property type="match status" value="1"/>
</dbReference>
<proteinExistence type="predicted"/>
<name>A0A0R2P1S0_9LACO</name>
<evidence type="ECO:0000313" key="6">
    <source>
        <dbReference type="Proteomes" id="UP000050920"/>
    </source>
</evidence>
<dbReference type="AlphaFoldDB" id="A0A0R2P1S0"/>
<dbReference type="EMBL" id="AYGX02000032">
    <property type="protein sequence ID" value="KRO28794.1"/>
    <property type="molecule type" value="Genomic_DNA"/>
</dbReference>